<dbReference type="PANTHER" id="PTHR47129">
    <property type="entry name" value="QUINONE OXIDOREDUCTASE 2"/>
    <property type="match status" value="1"/>
</dbReference>
<sequence>MTIAVTAVSGHLGGAIVRNLVASAGGETIIGLARTPANAQGLGIEIRPGDYGQPEQLRASLKGVDTLLLVSGMDAPDARIQQHRNVIEAAKSAGVKKIVYTSIQGVEEGTAFSPVVQSNRQTEADVRDSGLAYAIGRNGIYIEPDVAYIDSYKARGEIANSAGSGKCGYTTRDELAHAYARLLTDDRFNGQTFNLWGTPISQTELTGYLNDAFATSLTYRDMTPQEYVADRTAELGDFIGPIIGGIYEGIRLGIFDVQSDFETVAGRAHQSWADYFGSLKG</sequence>
<evidence type="ECO:0000313" key="3">
    <source>
        <dbReference type="Proteomes" id="UP001399917"/>
    </source>
</evidence>
<dbReference type="InterPro" id="IPR016040">
    <property type="entry name" value="NAD(P)-bd_dom"/>
</dbReference>
<dbReference type="RefSeq" id="WP_344845151.1">
    <property type="nucleotide sequence ID" value="NZ_BAABDF010000006.1"/>
</dbReference>
<dbReference type="SUPFAM" id="SSF51735">
    <property type="entry name" value="NAD(P)-binding Rossmann-fold domains"/>
    <property type="match status" value="1"/>
</dbReference>
<dbReference type="PANTHER" id="PTHR47129:SF1">
    <property type="entry name" value="NMRA-LIKE DOMAIN-CONTAINING PROTEIN"/>
    <property type="match status" value="1"/>
</dbReference>
<dbReference type="InterPro" id="IPR036291">
    <property type="entry name" value="NAD(P)-bd_dom_sf"/>
</dbReference>
<dbReference type="CDD" id="cd05269">
    <property type="entry name" value="TMR_SDR_a"/>
    <property type="match status" value="1"/>
</dbReference>
<feature type="domain" description="NAD(P)-binding" evidence="1">
    <location>
        <begin position="9"/>
        <end position="185"/>
    </location>
</feature>
<name>A0ABP7K2N8_9RHOB</name>
<keyword evidence="3" id="KW-1185">Reference proteome</keyword>
<evidence type="ECO:0000313" key="2">
    <source>
        <dbReference type="EMBL" id="GAA3863599.1"/>
    </source>
</evidence>
<dbReference type="Pfam" id="PF13460">
    <property type="entry name" value="NAD_binding_10"/>
    <property type="match status" value="1"/>
</dbReference>
<dbReference type="Gene3D" id="3.40.50.720">
    <property type="entry name" value="NAD(P)-binding Rossmann-like Domain"/>
    <property type="match status" value="1"/>
</dbReference>
<comment type="caution">
    <text evidence="2">The sequence shown here is derived from an EMBL/GenBank/DDBJ whole genome shotgun (WGS) entry which is preliminary data.</text>
</comment>
<organism evidence="2 3">
    <name type="scientific">Celeribacter arenosi</name>
    <dbReference type="NCBI Taxonomy" id="792649"/>
    <lineage>
        <taxon>Bacteria</taxon>
        <taxon>Pseudomonadati</taxon>
        <taxon>Pseudomonadota</taxon>
        <taxon>Alphaproteobacteria</taxon>
        <taxon>Rhodobacterales</taxon>
        <taxon>Roseobacteraceae</taxon>
        <taxon>Celeribacter</taxon>
    </lineage>
</organism>
<proteinExistence type="predicted"/>
<dbReference type="InterPro" id="IPR052718">
    <property type="entry name" value="NmrA-type_oxidoreductase"/>
</dbReference>
<accession>A0ABP7K2N8</accession>
<dbReference type="Proteomes" id="UP001399917">
    <property type="component" value="Unassembled WGS sequence"/>
</dbReference>
<reference evidence="3" key="1">
    <citation type="journal article" date="2019" name="Int. J. Syst. Evol. Microbiol.">
        <title>The Global Catalogue of Microorganisms (GCM) 10K type strain sequencing project: providing services to taxonomists for standard genome sequencing and annotation.</title>
        <authorList>
            <consortium name="The Broad Institute Genomics Platform"/>
            <consortium name="The Broad Institute Genome Sequencing Center for Infectious Disease"/>
            <person name="Wu L."/>
            <person name="Ma J."/>
        </authorList>
    </citation>
    <scope>NUCLEOTIDE SEQUENCE [LARGE SCALE GENOMIC DNA]</scope>
    <source>
        <strain evidence="3">JCM 17190</strain>
    </source>
</reference>
<protein>
    <submittedName>
        <fullName evidence="2">SDR family oxidoreductase</fullName>
    </submittedName>
</protein>
<evidence type="ECO:0000259" key="1">
    <source>
        <dbReference type="Pfam" id="PF13460"/>
    </source>
</evidence>
<dbReference type="EMBL" id="BAABDF010000006">
    <property type="protein sequence ID" value="GAA3863599.1"/>
    <property type="molecule type" value="Genomic_DNA"/>
</dbReference>
<gene>
    <name evidence="2" type="ORF">GCM10022404_12540</name>
</gene>
<dbReference type="Gene3D" id="3.90.25.10">
    <property type="entry name" value="UDP-galactose 4-epimerase, domain 1"/>
    <property type="match status" value="1"/>
</dbReference>